<feature type="transmembrane region" description="Helical" evidence="1">
    <location>
        <begin position="115"/>
        <end position="133"/>
    </location>
</feature>
<dbReference type="EMBL" id="MARB01000025">
    <property type="protein sequence ID" value="ODJ86214.1"/>
    <property type="molecule type" value="Genomic_DNA"/>
</dbReference>
<dbReference type="OrthoDB" id="5457135at2"/>
<keyword evidence="1" id="KW-0472">Membrane</keyword>
<protein>
    <submittedName>
        <fullName evidence="2">Uncharacterized protein</fullName>
    </submittedName>
</protein>
<evidence type="ECO:0000313" key="3">
    <source>
        <dbReference type="Proteomes" id="UP000094769"/>
    </source>
</evidence>
<keyword evidence="1" id="KW-1133">Transmembrane helix</keyword>
<sequence>MAGLNRPLLWGGTLSLLAAFLHIAIIIGGPAWYRFFGAGEQFARLAEQGSPLPDTMTAVIALILLLWSLYAFAGAGLVHRLPWLKSILMLITAVYLIRGMALLPLALFMPQAVDSFLILSSLICMVIGMLHFSGTRQMIWELS</sequence>
<keyword evidence="3" id="KW-1185">Reference proteome</keyword>
<feature type="transmembrane region" description="Helical" evidence="1">
    <location>
        <begin position="12"/>
        <end position="35"/>
    </location>
</feature>
<organism evidence="2 3">
    <name type="scientific">Candidatus Thiodiazotropha endolucinida</name>
    <dbReference type="NCBI Taxonomy" id="1655433"/>
    <lineage>
        <taxon>Bacteria</taxon>
        <taxon>Pseudomonadati</taxon>
        <taxon>Pseudomonadota</taxon>
        <taxon>Gammaproteobacteria</taxon>
        <taxon>Chromatiales</taxon>
        <taxon>Sedimenticolaceae</taxon>
        <taxon>Candidatus Thiodiazotropha</taxon>
    </lineage>
</organism>
<evidence type="ECO:0000313" key="2">
    <source>
        <dbReference type="EMBL" id="ODJ86214.1"/>
    </source>
</evidence>
<dbReference type="AlphaFoldDB" id="A0A7Z1AEM3"/>
<dbReference type="RefSeq" id="WP_069127276.1">
    <property type="nucleotide sequence ID" value="NZ_MARB01000025.1"/>
</dbReference>
<accession>A0A7Z1AEM3</accession>
<feature type="transmembrane region" description="Helical" evidence="1">
    <location>
        <begin position="87"/>
        <end position="109"/>
    </location>
</feature>
<proteinExistence type="predicted"/>
<name>A0A7Z1AEM3_9GAMM</name>
<feature type="transmembrane region" description="Helical" evidence="1">
    <location>
        <begin position="55"/>
        <end position="75"/>
    </location>
</feature>
<comment type="caution">
    <text evidence="2">The sequence shown here is derived from an EMBL/GenBank/DDBJ whole genome shotgun (WGS) entry which is preliminary data.</text>
</comment>
<keyword evidence="1" id="KW-0812">Transmembrane</keyword>
<reference evidence="2 3" key="1">
    <citation type="submission" date="2016-06" db="EMBL/GenBank/DDBJ databases">
        <title>Genome sequence of endosymbiont of Candidatus Endolucinida thiodiazotropha.</title>
        <authorList>
            <person name="Poehlein A."/>
            <person name="Koenig S."/>
            <person name="Heiden S.E."/>
            <person name="Thuermer A."/>
            <person name="Voget S."/>
            <person name="Daniel R."/>
            <person name="Markert S."/>
            <person name="Gros O."/>
            <person name="Schweder T."/>
        </authorList>
    </citation>
    <scope>NUCLEOTIDE SEQUENCE [LARGE SCALE GENOMIC DNA]</scope>
    <source>
        <strain evidence="2 3">COS</strain>
    </source>
</reference>
<dbReference type="Proteomes" id="UP000094769">
    <property type="component" value="Unassembled WGS sequence"/>
</dbReference>
<gene>
    <name evidence="2" type="ORF">CODIS_35350</name>
</gene>
<evidence type="ECO:0000256" key="1">
    <source>
        <dbReference type="SAM" id="Phobius"/>
    </source>
</evidence>